<dbReference type="Gene3D" id="3.40.1620.10">
    <property type="entry name" value="YefM-like domain"/>
    <property type="match status" value="1"/>
</dbReference>
<dbReference type="KEGG" id="tra:Trad_2453"/>
<reference evidence="3 4" key="2">
    <citation type="journal article" date="2011" name="Stand. Genomic Sci.">
        <title>Complete genome sequence of Truepera radiovictrix type strain (RQ-24).</title>
        <authorList>
            <person name="Ivanova N."/>
            <person name="Rohde C."/>
            <person name="Munk C."/>
            <person name="Nolan M."/>
            <person name="Lucas S."/>
            <person name="Del Rio T.G."/>
            <person name="Tice H."/>
            <person name="Deshpande S."/>
            <person name="Cheng J.F."/>
            <person name="Tapia R."/>
            <person name="Han C."/>
            <person name="Goodwin L."/>
            <person name="Pitluck S."/>
            <person name="Liolios K."/>
            <person name="Mavromatis K."/>
            <person name="Mikhailova N."/>
            <person name="Pati A."/>
            <person name="Chen A."/>
            <person name="Palaniappan K."/>
            <person name="Land M."/>
            <person name="Hauser L."/>
            <person name="Chang Y.J."/>
            <person name="Jeffries C.D."/>
            <person name="Brambilla E."/>
            <person name="Rohde M."/>
            <person name="Goker M."/>
            <person name="Tindall B.J."/>
            <person name="Woyke T."/>
            <person name="Bristow J."/>
            <person name="Eisen J.A."/>
            <person name="Markowitz V."/>
            <person name="Hugenholtz P."/>
            <person name="Kyrpides N.C."/>
            <person name="Klenk H.P."/>
            <person name="Lapidus A."/>
        </authorList>
    </citation>
    <scope>NUCLEOTIDE SEQUENCE [LARGE SCALE GENOMIC DNA]</scope>
    <source>
        <strain evidence="4">DSM 17093 / CIP 108686 / LMG 22925 / RQ-24</strain>
    </source>
</reference>
<dbReference type="EMBL" id="CP002049">
    <property type="protein sequence ID" value="ADI15562.1"/>
    <property type="molecule type" value="Genomic_DNA"/>
</dbReference>
<dbReference type="OrthoDB" id="9800503at2"/>
<dbReference type="Pfam" id="PF02604">
    <property type="entry name" value="PhdYeFM_antitox"/>
    <property type="match status" value="1"/>
</dbReference>
<dbReference type="eggNOG" id="COG4118">
    <property type="taxonomic scope" value="Bacteria"/>
</dbReference>
<evidence type="ECO:0000313" key="4">
    <source>
        <dbReference type="Proteomes" id="UP000000379"/>
    </source>
</evidence>
<accession>D7CT99</accession>
<gene>
    <name evidence="3" type="ordered locus">Trad_2453</name>
</gene>
<evidence type="ECO:0000256" key="2">
    <source>
        <dbReference type="RuleBase" id="RU362080"/>
    </source>
</evidence>
<evidence type="ECO:0000256" key="1">
    <source>
        <dbReference type="ARBA" id="ARBA00009981"/>
    </source>
</evidence>
<dbReference type="SUPFAM" id="SSF143120">
    <property type="entry name" value="YefM-like"/>
    <property type="match status" value="1"/>
</dbReference>
<dbReference type="InterPro" id="IPR006442">
    <property type="entry name" value="Antitoxin_Phd/YefM"/>
</dbReference>
<protein>
    <recommendedName>
        <fullName evidence="2">Antitoxin</fullName>
    </recommendedName>
</protein>
<dbReference type="PANTHER" id="PTHR35377:SF8">
    <property type="entry name" value="ANTITOXIN VAPB22"/>
    <property type="match status" value="1"/>
</dbReference>
<dbReference type="InterPro" id="IPR051416">
    <property type="entry name" value="phD-YefM_TA_antitoxins"/>
</dbReference>
<name>D7CT99_TRURR</name>
<proteinExistence type="inferred from homology"/>
<organism evidence="3 4">
    <name type="scientific">Truepera radiovictrix (strain DSM 17093 / CIP 108686 / LMG 22925 / RQ-24)</name>
    <dbReference type="NCBI Taxonomy" id="649638"/>
    <lineage>
        <taxon>Bacteria</taxon>
        <taxon>Thermotogati</taxon>
        <taxon>Deinococcota</taxon>
        <taxon>Deinococci</taxon>
        <taxon>Trueperales</taxon>
        <taxon>Trueperaceae</taxon>
        <taxon>Truepera</taxon>
    </lineage>
</organism>
<dbReference type="AlphaFoldDB" id="D7CT99"/>
<reference evidence="4" key="1">
    <citation type="submission" date="2010-05" db="EMBL/GenBank/DDBJ databases">
        <title>The complete genome of Truepera radiovictris DSM 17093.</title>
        <authorList>
            <consortium name="US DOE Joint Genome Institute (JGI-PGF)"/>
            <person name="Lucas S."/>
            <person name="Copeland A."/>
            <person name="Lapidus A."/>
            <person name="Glavina del Rio T."/>
            <person name="Dalin E."/>
            <person name="Tice H."/>
            <person name="Bruce D."/>
            <person name="Goodwin L."/>
            <person name="Pitluck S."/>
            <person name="Kyrpides N."/>
            <person name="Mavromatis K."/>
            <person name="Ovchinnikova G."/>
            <person name="Munk A.C."/>
            <person name="Detter J.C."/>
            <person name="Han C."/>
            <person name="Tapia R."/>
            <person name="Land M."/>
            <person name="Hauser L."/>
            <person name="Markowitz V."/>
            <person name="Cheng J.-F."/>
            <person name="Hugenholtz P."/>
            <person name="Woyke T."/>
            <person name="Wu D."/>
            <person name="Tindall B."/>
            <person name="Pomrenke H.G."/>
            <person name="Brambilla E."/>
            <person name="Klenk H.-P."/>
            <person name="Eisen J.A."/>
        </authorList>
    </citation>
    <scope>NUCLEOTIDE SEQUENCE [LARGE SCALE GENOMIC DNA]</scope>
    <source>
        <strain evidence="4">DSM 17093 / CIP 108686 / LMG 22925 / RQ-24</strain>
    </source>
</reference>
<dbReference type="InterPro" id="IPR036165">
    <property type="entry name" value="YefM-like_sf"/>
</dbReference>
<keyword evidence="4" id="KW-1185">Reference proteome</keyword>
<dbReference type="PANTHER" id="PTHR35377">
    <property type="entry name" value="ANTITOXIN VAPB49-RELATED-RELATED"/>
    <property type="match status" value="1"/>
</dbReference>
<comment type="function">
    <text evidence="2">Antitoxin component of a type II toxin-antitoxin (TA) system.</text>
</comment>
<dbReference type="HOGENOM" id="CLU_163140_3_1_0"/>
<evidence type="ECO:0000313" key="3">
    <source>
        <dbReference type="EMBL" id="ADI15562.1"/>
    </source>
</evidence>
<sequence>MKTLQLHEVKAHLSKLIEEVLRGEEIIISRHGKPVAKLTGLSAPEKRELGFYPIVFENDLLEPTDDDIIDVFYNT</sequence>
<comment type="similarity">
    <text evidence="1 2">Belongs to the phD/YefM antitoxin family.</text>
</comment>
<dbReference type="RefSeq" id="WP_013178924.1">
    <property type="nucleotide sequence ID" value="NC_014221.1"/>
</dbReference>
<dbReference type="NCBIfam" id="TIGR01552">
    <property type="entry name" value="phd_fam"/>
    <property type="match status" value="1"/>
</dbReference>
<dbReference type="Proteomes" id="UP000000379">
    <property type="component" value="Chromosome"/>
</dbReference>
<dbReference type="STRING" id="649638.Trad_2453"/>